<comment type="caution">
    <text evidence="1">The sequence shown here is derived from an EMBL/GenBank/DDBJ whole genome shotgun (WGS) entry which is preliminary data.</text>
</comment>
<name>A0A9D4M167_DREPO</name>
<dbReference type="Proteomes" id="UP000828390">
    <property type="component" value="Unassembled WGS sequence"/>
</dbReference>
<gene>
    <name evidence="1" type="ORF">DPMN_030587</name>
</gene>
<reference evidence="1" key="1">
    <citation type="journal article" date="2019" name="bioRxiv">
        <title>The Genome of the Zebra Mussel, Dreissena polymorpha: A Resource for Invasive Species Research.</title>
        <authorList>
            <person name="McCartney M.A."/>
            <person name="Auch B."/>
            <person name="Kono T."/>
            <person name="Mallez S."/>
            <person name="Zhang Y."/>
            <person name="Obille A."/>
            <person name="Becker A."/>
            <person name="Abrahante J.E."/>
            <person name="Garbe J."/>
            <person name="Badalamenti J.P."/>
            <person name="Herman A."/>
            <person name="Mangelson H."/>
            <person name="Liachko I."/>
            <person name="Sullivan S."/>
            <person name="Sone E.D."/>
            <person name="Koren S."/>
            <person name="Silverstein K.A.T."/>
            <person name="Beckman K.B."/>
            <person name="Gohl D.M."/>
        </authorList>
    </citation>
    <scope>NUCLEOTIDE SEQUENCE</scope>
    <source>
        <strain evidence="1">Duluth1</strain>
        <tissue evidence="1">Whole animal</tissue>
    </source>
</reference>
<dbReference type="EMBL" id="JAIWYP010000002">
    <property type="protein sequence ID" value="KAH3867459.1"/>
    <property type="molecule type" value="Genomic_DNA"/>
</dbReference>
<proteinExistence type="predicted"/>
<reference evidence="1" key="2">
    <citation type="submission" date="2020-11" db="EMBL/GenBank/DDBJ databases">
        <authorList>
            <person name="McCartney M.A."/>
            <person name="Auch B."/>
            <person name="Kono T."/>
            <person name="Mallez S."/>
            <person name="Becker A."/>
            <person name="Gohl D.M."/>
            <person name="Silverstein K.A.T."/>
            <person name="Koren S."/>
            <person name="Bechman K.B."/>
            <person name="Herman A."/>
            <person name="Abrahante J.E."/>
            <person name="Garbe J."/>
        </authorList>
    </citation>
    <scope>NUCLEOTIDE SEQUENCE</scope>
    <source>
        <strain evidence="1">Duluth1</strain>
        <tissue evidence="1">Whole animal</tissue>
    </source>
</reference>
<keyword evidence="2" id="KW-1185">Reference proteome</keyword>
<protein>
    <submittedName>
        <fullName evidence="1">Uncharacterized protein</fullName>
    </submittedName>
</protein>
<dbReference type="AlphaFoldDB" id="A0A9D4M167"/>
<sequence>MDKNERPKGTNEFEYEVVRAVTFLMFAPLRNGYELLLWTVAGTKDISGLVLGIRRKTLLSVLLITSQTQMLPDTRIEPG</sequence>
<evidence type="ECO:0000313" key="1">
    <source>
        <dbReference type="EMBL" id="KAH3867459.1"/>
    </source>
</evidence>
<organism evidence="1 2">
    <name type="scientific">Dreissena polymorpha</name>
    <name type="common">Zebra mussel</name>
    <name type="synonym">Mytilus polymorpha</name>
    <dbReference type="NCBI Taxonomy" id="45954"/>
    <lineage>
        <taxon>Eukaryota</taxon>
        <taxon>Metazoa</taxon>
        <taxon>Spiralia</taxon>
        <taxon>Lophotrochozoa</taxon>
        <taxon>Mollusca</taxon>
        <taxon>Bivalvia</taxon>
        <taxon>Autobranchia</taxon>
        <taxon>Heteroconchia</taxon>
        <taxon>Euheterodonta</taxon>
        <taxon>Imparidentia</taxon>
        <taxon>Neoheterodontei</taxon>
        <taxon>Myida</taxon>
        <taxon>Dreissenoidea</taxon>
        <taxon>Dreissenidae</taxon>
        <taxon>Dreissena</taxon>
    </lineage>
</organism>
<evidence type="ECO:0000313" key="2">
    <source>
        <dbReference type="Proteomes" id="UP000828390"/>
    </source>
</evidence>
<accession>A0A9D4M167</accession>